<evidence type="ECO:0008006" key="5">
    <source>
        <dbReference type="Google" id="ProtNLM"/>
    </source>
</evidence>
<dbReference type="GO" id="GO:0006816">
    <property type="term" value="P:calcium ion transport"/>
    <property type="evidence" value="ECO:0007669"/>
    <property type="project" value="InterPro"/>
</dbReference>
<dbReference type="InterPro" id="IPR015925">
    <property type="entry name" value="Ryanodine_IP3_receptor"/>
</dbReference>
<protein>
    <recommendedName>
        <fullName evidence="5">Ion transport domain-containing protein</fullName>
    </recommendedName>
</protein>
<dbReference type="HOGENOM" id="CLU_1391287_0_0_1"/>
<reference evidence="4" key="1">
    <citation type="submission" date="2012-12" db="EMBL/GenBank/DDBJ databases">
        <authorList>
            <person name="Hellsten U."/>
            <person name="Grimwood J."/>
            <person name="Chapman J.A."/>
            <person name="Shapiro H."/>
            <person name="Aerts A."/>
            <person name="Otillar R.P."/>
            <person name="Terry A.Y."/>
            <person name="Boore J.L."/>
            <person name="Simakov O."/>
            <person name="Marletaz F."/>
            <person name="Cho S.-J."/>
            <person name="Edsinger-Gonzales E."/>
            <person name="Havlak P."/>
            <person name="Kuo D.-H."/>
            <person name="Larsson T."/>
            <person name="Lv J."/>
            <person name="Arendt D."/>
            <person name="Savage R."/>
            <person name="Osoegawa K."/>
            <person name="de Jong P."/>
            <person name="Lindberg D.R."/>
            <person name="Seaver E.C."/>
            <person name="Weisblat D.A."/>
            <person name="Putnam N.H."/>
            <person name="Grigoriev I.V."/>
            <person name="Rokhsar D.S."/>
        </authorList>
    </citation>
    <scope>NUCLEOTIDE SEQUENCE</scope>
    <source>
        <strain evidence="4">I ESC-2004</strain>
    </source>
</reference>
<sequence>MQFGYLAIYQLSFFIFISTIGLNIIFGIIVDTFSELRDKKWTAGKDMRENCFICGLPCYEFEHKSKGFIHHTKFEHNMWAYIHYFIYLSNTSPNDHTALDAYVAKKRAQEAYDFFPQNKALSLASSNQTNETNKIDLLSGKIQYLIDIHKKEVCLQSAITNSKKDDCIIGSCKLCLCL</sequence>
<organism evidence="2">
    <name type="scientific">Capitella teleta</name>
    <name type="common">Polychaete worm</name>
    <dbReference type="NCBI Taxonomy" id="283909"/>
    <lineage>
        <taxon>Eukaryota</taxon>
        <taxon>Metazoa</taxon>
        <taxon>Spiralia</taxon>
        <taxon>Lophotrochozoa</taxon>
        <taxon>Annelida</taxon>
        <taxon>Polychaeta</taxon>
        <taxon>Sedentaria</taxon>
        <taxon>Scolecida</taxon>
        <taxon>Capitellidae</taxon>
        <taxon>Capitella</taxon>
    </lineage>
</organism>
<feature type="transmembrane region" description="Helical" evidence="1">
    <location>
        <begin position="6"/>
        <end position="30"/>
    </location>
</feature>
<reference evidence="3" key="3">
    <citation type="submission" date="2015-06" db="UniProtKB">
        <authorList>
            <consortium name="EnsemblMetazoa"/>
        </authorList>
    </citation>
    <scope>IDENTIFICATION</scope>
</reference>
<dbReference type="EMBL" id="AMQN01001967">
    <property type="status" value="NOT_ANNOTATED_CDS"/>
    <property type="molecule type" value="Genomic_DNA"/>
</dbReference>
<dbReference type="AlphaFoldDB" id="R7U611"/>
<dbReference type="Proteomes" id="UP000014760">
    <property type="component" value="Unassembled WGS sequence"/>
</dbReference>
<dbReference type="EnsemblMetazoa" id="CapteT142014">
    <property type="protein sequence ID" value="CapteP142014"/>
    <property type="gene ID" value="CapteG142014"/>
</dbReference>
<accession>R7U611</accession>
<gene>
    <name evidence="2" type="ORF">CAPTEDRAFT_142014</name>
</gene>
<dbReference type="Gene3D" id="1.10.287.70">
    <property type="match status" value="1"/>
</dbReference>
<keyword evidence="1" id="KW-0472">Membrane</keyword>
<dbReference type="EMBL" id="KB307198">
    <property type="protein sequence ID" value="ELT99131.1"/>
    <property type="molecule type" value="Genomic_DNA"/>
</dbReference>
<dbReference type="PANTHER" id="PTHR13715:SF99">
    <property type="entry name" value="INOSITOL 1,4,5-TRISPHOSPHATE RECEPTOR-LIKE PROTEIN A"/>
    <property type="match status" value="1"/>
</dbReference>
<keyword evidence="4" id="KW-1185">Reference proteome</keyword>
<name>R7U611_CAPTE</name>
<evidence type="ECO:0000313" key="2">
    <source>
        <dbReference type="EMBL" id="ELT99131.1"/>
    </source>
</evidence>
<keyword evidence="1" id="KW-0812">Transmembrane</keyword>
<evidence type="ECO:0000313" key="4">
    <source>
        <dbReference type="Proteomes" id="UP000014760"/>
    </source>
</evidence>
<dbReference type="STRING" id="283909.R7U611"/>
<dbReference type="OMA" id="CFICEIG"/>
<proteinExistence type="predicted"/>
<keyword evidence="1" id="KW-1133">Transmembrane helix</keyword>
<evidence type="ECO:0000313" key="3">
    <source>
        <dbReference type="EnsemblMetazoa" id="CapteP142014"/>
    </source>
</evidence>
<dbReference type="PANTHER" id="PTHR13715">
    <property type="entry name" value="RYANODINE RECEPTOR AND IP3 RECEPTOR"/>
    <property type="match status" value="1"/>
</dbReference>
<reference evidence="2 4" key="2">
    <citation type="journal article" date="2013" name="Nature">
        <title>Insights into bilaterian evolution from three spiralian genomes.</title>
        <authorList>
            <person name="Simakov O."/>
            <person name="Marletaz F."/>
            <person name="Cho S.J."/>
            <person name="Edsinger-Gonzales E."/>
            <person name="Havlak P."/>
            <person name="Hellsten U."/>
            <person name="Kuo D.H."/>
            <person name="Larsson T."/>
            <person name="Lv J."/>
            <person name="Arendt D."/>
            <person name="Savage R."/>
            <person name="Osoegawa K."/>
            <person name="de Jong P."/>
            <person name="Grimwood J."/>
            <person name="Chapman J.A."/>
            <person name="Shapiro H."/>
            <person name="Aerts A."/>
            <person name="Otillar R.P."/>
            <person name="Terry A.Y."/>
            <person name="Boore J.L."/>
            <person name="Grigoriev I.V."/>
            <person name="Lindberg D.R."/>
            <person name="Seaver E.C."/>
            <person name="Weisblat D.A."/>
            <person name="Putnam N.H."/>
            <person name="Rokhsar D.S."/>
        </authorList>
    </citation>
    <scope>NUCLEOTIDE SEQUENCE</scope>
    <source>
        <strain evidence="2 4">I ESC-2004</strain>
    </source>
</reference>
<evidence type="ECO:0000256" key="1">
    <source>
        <dbReference type="SAM" id="Phobius"/>
    </source>
</evidence>
<dbReference type="OrthoDB" id="300855at2759"/>